<sequence>MTNRPARANLDTSNPAAATVITDLIATLQSGFDSGDADRYDAFFAADILWGTPKGQWVSGFTDLNEAHHRMMNGVPVQPESRFELINAISPAPGVVVAQIRRSALNGRFSEVAMYVLVRRGDHWWLAAAQNTPVTNTLPS</sequence>
<dbReference type="RefSeq" id="WP_013126116.1">
    <property type="nucleotide sequence ID" value="NC_014158.1"/>
</dbReference>
<evidence type="ECO:0000313" key="3">
    <source>
        <dbReference type="Proteomes" id="UP000001213"/>
    </source>
</evidence>
<dbReference type="KEGG" id="tpr:Tpau_1455"/>
<evidence type="ECO:0000259" key="1">
    <source>
        <dbReference type="Pfam" id="PF14534"/>
    </source>
</evidence>
<accession>D5UXJ0</accession>
<dbReference type="Gene3D" id="3.10.450.50">
    <property type="match status" value="1"/>
</dbReference>
<dbReference type="eggNOG" id="COG4319">
    <property type="taxonomic scope" value="Bacteria"/>
</dbReference>
<protein>
    <recommendedName>
        <fullName evidence="1">DUF4440 domain-containing protein</fullName>
    </recommendedName>
</protein>
<organism evidence="2 3">
    <name type="scientific">Tsukamurella paurometabola (strain ATCC 8368 / DSM 20162 / CCUG 35730 / CIP 100753 / JCM 10117 / KCTC 9821 / NBRC 16120 / NCIMB 702349 / NCTC 13040)</name>
    <name type="common">Corynebacterium paurometabolum</name>
    <dbReference type="NCBI Taxonomy" id="521096"/>
    <lineage>
        <taxon>Bacteria</taxon>
        <taxon>Bacillati</taxon>
        <taxon>Actinomycetota</taxon>
        <taxon>Actinomycetes</taxon>
        <taxon>Mycobacteriales</taxon>
        <taxon>Tsukamurellaceae</taxon>
        <taxon>Tsukamurella</taxon>
    </lineage>
</organism>
<gene>
    <name evidence="2" type="ordered locus">Tpau_1455</name>
</gene>
<dbReference type="Pfam" id="PF14534">
    <property type="entry name" value="DUF4440"/>
    <property type="match status" value="1"/>
</dbReference>
<dbReference type="EMBL" id="CP001966">
    <property type="protein sequence ID" value="ADG78082.1"/>
    <property type="molecule type" value="Genomic_DNA"/>
</dbReference>
<reference evidence="3" key="1">
    <citation type="submission" date="2010-03" db="EMBL/GenBank/DDBJ databases">
        <title>The complete chromosome of Tsukamurella paurometabola DSM 20162.</title>
        <authorList>
            <consortium name="US DOE Joint Genome Institute (JGI-PGF)"/>
            <person name="Lucas S."/>
            <person name="Copeland A."/>
            <person name="Lapidus A."/>
            <person name="Glavina del Rio T."/>
            <person name="Dalin E."/>
            <person name="Tice H."/>
            <person name="Bruce D."/>
            <person name="Goodwin L."/>
            <person name="Pitluck S."/>
            <person name="Kyrpides N."/>
            <person name="Mavromatis K."/>
            <person name="Ivanova N."/>
            <person name="Mikhailova N."/>
            <person name="Munk A.C."/>
            <person name="Brettin T."/>
            <person name="Detter J.C."/>
            <person name="Tapia R."/>
            <person name="Han C."/>
            <person name="Larimer F."/>
            <person name="Land M."/>
            <person name="Hauser L."/>
            <person name="Markowitz V."/>
            <person name="Cheng J.-F."/>
            <person name="Hugenholtz P."/>
            <person name="Woyke T."/>
            <person name="Wu D."/>
            <person name="Jando M."/>
            <person name="Brambilla E."/>
            <person name="Klenk H.-P."/>
            <person name="Eisen J.A."/>
        </authorList>
    </citation>
    <scope>NUCLEOTIDE SEQUENCE [LARGE SCALE GENOMIC DNA]</scope>
    <source>
        <strain evidence="3">ATCC 8368 / DSM 20162 / CCUG 35730 / CIP 100753 / JCM 10117 / KCTC 9821 / NBRC 16120 / NCIMB 702349 / NCTC 13040</strain>
    </source>
</reference>
<dbReference type="HOGENOM" id="CLU_129336_2_1_11"/>
<reference evidence="2 3" key="2">
    <citation type="journal article" date="2011" name="Stand. Genomic Sci.">
        <title>Complete genome sequence of Tsukamurella paurometabola type strain (no. 33).</title>
        <authorList>
            <person name="Munk A.C."/>
            <person name="Lapidus A."/>
            <person name="Lucas S."/>
            <person name="Nolan M."/>
            <person name="Tice H."/>
            <person name="Cheng J.F."/>
            <person name="Del Rio T.G."/>
            <person name="Goodwin L."/>
            <person name="Pitluck S."/>
            <person name="Liolios K."/>
            <person name="Huntemann M."/>
            <person name="Ivanova N."/>
            <person name="Mavromatis K."/>
            <person name="Mikhailova N."/>
            <person name="Pati A."/>
            <person name="Chen A."/>
            <person name="Palaniappan K."/>
            <person name="Tapia R."/>
            <person name="Han C."/>
            <person name="Land M."/>
            <person name="Hauser L."/>
            <person name="Chang Y.J."/>
            <person name="Jeffries C.D."/>
            <person name="Brettin T."/>
            <person name="Yasawong M."/>
            <person name="Brambilla E.M."/>
            <person name="Rohde M."/>
            <person name="Sikorski J."/>
            <person name="Goker M."/>
            <person name="Detter J.C."/>
            <person name="Woyke T."/>
            <person name="Bristow J."/>
            <person name="Eisen J.A."/>
            <person name="Markowitz V."/>
            <person name="Hugenholtz P."/>
            <person name="Kyrpides N.C."/>
            <person name="Klenk H.P."/>
        </authorList>
    </citation>
    <scope>NUCLEOTIDE SEQUENCE [LARGE SCALE GENOMIC DNA]</scope>
    <source>
        <strain evidence="3">ATCC 8368 / DSM 20162 / CCUG 35730 / CIP 100753 / JCM 10117 / KCTC 9821 / NBRC 16120 / NCIMB 702349 / NCTC 13040</strain>
    </source>
</reference>
<name>D5UXJ0_TSUPD</name>
<dbReference type="Proteomes" id="UP000001213">
    <property type="component" value="Chromosome"/>
</dbReference>
<feature type="domain" description="DUF4440" evidence="1">
    <location>
        <begin position="21"/>
        <end position="126"/>
    </location>
</feature>
<evidence type="ECO:0000313" key="2">
    <source>
        <dbReference type="EMBL" id="ADG78082.1"/>
    </source>
</evidence>
<proteinExistence type="predicted"/>
<dbReference type="AlphaFoldDB" id="D5UXJ0"/>
<dbReference type="SUPFAM" id="SSF54427">
    <property type="entry name" value="NTF2-like"/>
    <property type="match status" value="1"/>
</dbReference>
<dbReference type="InterPro" id="IPR027843">
    <property type="entry name" value="DUF4440"/>
</dbReference>
<dbReference type="InterPro" id="IPR032710">
    <property type="entry name" value="NTF2-like_dom_sf"/>
</dbReference>
<keyword evidence="3" id="KW-1185">Reference proteome</keyword>